<dbReference type="AlphaFoldDB" id="A0A426ZCM4"/>
<proteinExistence type="predicted"/>
<name>A0A426ZCM4_ENSVE</name>
<dbReference type="EMBL" id="AMZH03007264">
    <property type="protein sequence ID" value="RRT61748.1"/>
    <property type="molecule type" value="Genomic_DNA"/>
</dbReference>
<evidence type="ECO:0000313" key="1">
    <source>
        <dbReference type="EMBL" id="RRT61748.1"/>
    </source>
</evidence>
<sequence>MVQESHQKKTETHRKIVERSRKAYRDLSIGLGLDDAVGPRQDFNKRFTEGIGKLAWSTSGDHRKKIE</sequence>
<protein>
    <submittedName>
        <fullName evidence="1">Uncharacterized protein</fullName>
    </submittedName>
</protein>
<accession>A0A426ZCM4</accession>
<dbReference type="Proteomes" id="UP000287651">
    <property type="component" value="Unassembled WGS sequence"/>
</dbReference>
<reference evidence="1 2" key="1">
    <citation type="journal article" date="2014" name="Agronomy (Basel)">
        <title>A Draft Genome Sequence for Ensete ventricosum, the Drought-Tolerant Tree Against Hunger.</title>
        <authorList>
            <person name="Harrison J."/>
            <person name="Moore K.A."/>
            <person name="Paszkiewicz K."/>
            <person name="Jones T."/>
            <person name="Grant M."/>
            <person name="Ambacheew D."/>
            <person name="Muzemil S."/>
            <person name="Studholme D.J."/>
        </authorList>
    </citation>
    <scope>NUCLEOTIDE SEQUENCE [LARGE SCALE GENOMIC DNA]</scope>
</reference>
<comment type="caution">
    <text evidence="1">The sequence shown here is derived from an EMBL/GenBank/DDBJ whole genome shotgun (WGS) entry which is preliminary data.</text>
</comment>
<gene>
    <name evidence="1" type="ORF">B296_00039577</name>
</gene>
<evidence type="ECO:0000313" key="2">
    <source>
        <dbReference type="Proteomes" id="UP000287651"/>
    </source>
</evidence>
<organism evidence="1 2">
    <name type="scientific">Ensete ventricosum</name>
    <name type="common">Abyssinian banana</name>
    <name type="synonym">Musa ensete</name>
    <dbReference type="NCBI Taxonomy" id="4639"/>
    <lineage>
        <taxon>Eukaryota</taxon>
        <taxon>Viridiplantae</taxon>
        <taxon>Streptophyta</taxon>
        <taxon>Embryophyta</taxon>
        <taxon>Tracheophyta</taxon>
        <taxon>Spermatophyta</taxon>
        <taxon>Magnoliopsida</taxon>
        <taxon>Liliopsida</taxon>
        <taxon>Zingiberales</taxon>
        <taxon>Musaceae</taxon>
        <taxon>Ensete</taxon>
    </lineage>
</organism>